<name>A0ACC0D414_9PEZI</name>
<dbReference type="EMBL" id="MU394308">
    <property type="protein sequence ID" value="KAI6087450.1"/>
    <property type="molecule type" value="Genomic_DNA"/>
</dbReference>
<evidence type="ECO:0000313" key="1">
    <source>
        <dbReference type="EMBL" id="KAI6087450.1"/>
    </source>
</evidence>
<dbReference type="Proteomes" id="UP001497680">
    <property type="component" value="Unassembled WGS sequence"/>
</dbReference>
<proteinExistence type="predicted"/>
<reference evidence="1 2" key="1">
    <citation type="journal article" date="2022" name="New Phytol.">
        <title>Ecological generalism drives hyperdiversity of secondary metabolite gene clusters in xylarialean endophytes.</title>
        <authorList>
            <person name="Franco M.E.E."/>
            <person name="Wisecaver J.H."/>
            <person name="Arnold A.E."/>
            <person name="Ju Y.M."/>
            <person name="Slot J.C."/>
            <person name="Ahrendt S."/>
            <person name="Moore L.P."/>
            <person name="Eastman K.E."/>
            <person name="Scott K."/>
            <person name="Konkel Z."/>
            <person name="Mondo S.J."/>
            <person name="Kuo A."/>
            <person name="Hayes R.D."/>
            <person name="Haridas S."/>
            <person name="Andreopoulos B."/>
            <person name="Riley R."/>
            <person name="LaButti K."/>
            <person name="Pangilinan J."/>
            <person name="Lipzen A."/>
            <person name="Amirebrahimi M."/>
            <person name="Yan J."/>
            <person name="Adam C."/>
            <person name="Keymanesh K."/>
            <person name="Ng V."/>
            <person name="Louie K."/>
            <person name="Northen T."/>
            <person name="Drula E."/>
            <person name="Henrissat B."/>
            <person name="Hsieh H.M."/>
            <person name="Youens-Clark K."/>
            <person name="Lutzoni F."/>
            <person name="Miadlikowska J."/>
            <person name="Eastwood D.C."/>
            <person name="Hamelin R.C."/>
            <person name="Grigoriev I.V."/>
            <person name="U'Ren J.M."/>
        </authorList>
    </citation>
    <scope>NUCLEOTIDE SEQUENCE [LARGE SCALE GENOMIC DNA]</scope>
    <source>
        <strain evidence="1 2">ER1909</strain>
    </source>
</reference>
<organism evidence="1 2">
    <name type="scientific">Hypoxylon rubiginosum</name>
    <dbReference type="NCBI Taxonomy" id="110542"/>
    <lineage>
        <taxon>Eukaryota</taxon>
        <taxon>Fungi</taxon>
        <taxon>Dikarya</taxon>
        <taxon>Ascomycota</taxon>
        <taxon>Pezizomycotina</taxon>
        <taxon>Sordariomycetes</taxon>
        <taxon>Xylariomycetidae</taxon>
        <taxon>Xylariales</taxon>
        <taxon>Hypoxylaceae</taxon>
        <taxon>Hypoxylon</taxon>
    </lineage>
</organism>
<sequence length="123" mass="14072">MMYGKVLLLLHTSISIFLLPRRPNPSDIIECLSNLVGRIGNSVDGIPADIRNRQYEPLLLCRGVCTKGIIVVKEIHRQPDTFDDIPRLLPFGNTHICQSMSQLINPTHDTRTQFHFSTKYRMI</sequence>
<keyword evidence="2" id="KW-1185">Reference proteome</keyword>
<comment type="caution">
    <text evidence="1">The sequence shown here is derived from an EMBL/GenBank/DDBJ whole genome shotgun (WGS) entry which is preliminary data.</text>
</comment>
<gene>
    <name evidence="1" type="ORF">F4821DRAFT_236510</name>
</gene>
<evidence type="ECO:0000313" key="2">
    <source>
        <dbReference type="Proteomes" id="UP001497680"/>
    </source>
</evidence>
<protein>
    <submittedName>
        <fullName evidence="1">Uncharacterized protein</fullName>
    </submittedName>
</protein>
<accession>A0ACC0D414</accession>